<reference evidence="8" key="1">
    <citation type="journal article" date="2010" name="Genome Biol.">
        <title>Genome sequence of the necrotrophic plant pathogen Pythium ultimum reveals original pathogenicity mechanisms and effector repertoire.</title>
        <authorList>
            <person name="Levesque C.A."/>
            <person name="Brouwer H."/>
            <person name="Cano L."/>
            <person name="Hamilton J.P."/>
            <person name="Holt C."/>
            <person name="Huitema E."/>
            <person name="Raffaele S."/>
            <person name="Robideau G.P."/>
            <person name="Thines M."/>
            <person name="Win J."/>
            <person name="Zerillo M.M."/>
            <person name="Beakes G.W."/>
            <person name="Boore J.L."/>
            <person name="Busam D."/>
            <person name="Dumas B."/>
            <person name="Ferriera S."/>
            <person name="Fuerstenberg S.I."/>
            <person name="Gachon C.M."/>
            <person name="Gaulin E."/>
            <person name="Govers F."/>
            <person name="Grenville-Briggs L."/>
            <person name="Horner N."/>
            <person name="Hostetler J."/>
            <person name="Jiang R.H."/>
            <person name="Johnson J."/>
            <person name="Krajaejun T."/>
            <person name="Lin H."/>
            <person name="Meijer H.J."/>
            <person name="Moore B."/>
            <person name="Morris P."/>
            <person name="Phuntmart V."/>
            <person name="Puiu D."/>
            <person name="Shetty J."/>
            <person name="Stajich J.E."/>
            <person name="Tripathy S."/>
            <person name="Wawra S."/>
            <person name="van West P."/>
            <person name="Whitty B.R."/>
            <person name="Coutinho P.M."/>
            <person name="Henrissat B."/>
            <person name="Martin F."/>
            <person name="Thomas P.D."/>
            <person name="Tyler B.M."/>
            <person name="De Vries R.P."/>
            <person name="Kamoun S."/>
            <person name="Yandell M."/>
            <person name="Tisserat N."/>
            <person name="Buell C.R."/>
        </authorList>
    </citation>
    <scope>NUCLEOTIDE SEQUENCE</scope>
    <source>
        <strain evidence="8">DAOM:BR144</strain>
    </source>
</reference>
<dbReference type="InParanoid" id="K3WM27"/>
<sequence>MPSRGKLLLLGVYVVALLLSACDAGQNLRKTTCPLCDMDVKADINASIFGNQHVYACEMAGHIDALQNQPKANLGPPVKVDLATDKIYKDATEMECPVCNKKFSELKYAVPWISMGQQKIFTCTEEHANEVYNNPLKYFAASESSGGFCDSGSSSSPRGSVMFDGFQLAFGDDATCALLFFQPWVLSSAVKYAFAFLGIVALSAGLEGLGELREYAQTRFYRDYGIVFSQADYIQLATPSSQGTTRGGSFNKSQFGPDGAQLKIIRRIPFWCKGALAALYMANIAVAYFIMLVVMTYESLMFLAVILGLGIGFFVFKDTEAESMTGNIDPCCST</sequence>
<evidence type="ECO:0000256" key="6">
    <source>
        <dbReference type="SAM" id="SignalP"/>
    </source>
</evidence>
<feature type="signal peptide" evidence="6">
    <location>
        <begin position="1"/>
        <end position="24"/>
    </location>
</feature>
<dbReference type="AlphaFoldDB" id="K3WM27"/>
<reference evidence="7" key="3">
    <citation type="submission" date="2015-02" db="UniProtKB">
        <authorList>
            <consortium name="EnsemblProtists"/>
        </authorList>
    </citation>
    <scope>IDENTIFICATION</scope>
    <source>
        <strain evidence="7">DAOM BR144</strain>
    </source>
</reference>
<feature type="transmembrane region" description="Helical" evidence="5">
    <location>
        <begin position="270"/>
        <end position="294"/>
    </location>
</feature>
<dbReference type="GO" id="GO:0005886">
    <property type="term" value="C:plasma membrane"/>
    <property type="evidence" value="ECO:0007669"/>
    <property type="project" value="TreeGrafter"/>
</dbReference>
<evidence type="ECO:0000256" key="4">
    <source>
        <dbReference type="ARBA" id="ARBA00023136"/>
    </source>
</evidence>
<dbReference type="VEuPathDB" id="FungiDB:PYU1_G006007"/>
<evidence type="ECO:0000313" key="8">
    <source>
        <dbReference type="Proteomes" id="UP000019132"/>
    </source>
</evidence>
<evidence type="ECO:0000256" key="2">
    <source>
        <dbReference type="ARBA" id="ARBA00022692"/>
    </source>
</evidence>
<dbReference type="Proteomes" id="UP000019132">
    <property type="component" value="Unassembled WGS sequence"/>
</dbReference>
<dbReference type="GO" id="GO:0005375">
    <property type="term" value="F:copper ion transmembrane transporter activity"/>
    <property type="evidence" value="ECO:0007669"/>
    <property type="project" value="UniProtKB-UniRule"/>
</dbReference>
<keyword evidence="6" id="KW-0732">Signal</keyword>
<keyword evidence="5" id="KW-0406">Ion transport</keyword>
<keyword evidence="4 5" id="KW-0472">Membrane</keyword>
<keyword evidence="3 5" id="KW-1133">Transmembrane helix</keyword>
<protein>
    <recommendedName>
        <fullName evidence="5">Copper transport protein</fullName>
    </recommendedName>
</protein>
<comment type="similarity">
    <text evidence="5">Belongs to the copper transporter (Ctr) (TC 1.A.56) family. SLC31A subfamily.</text>
</comment>
<feature type="transmembrane region" description="Helical" evidence="5">
    <location>
        <begin position="192"/>
        <end position="212"/>
    </location>
</feature>
<evidence type="ECO:0000256" key="5">
    <source>
        <dbReference type="RuleBase" id="RU367022"/>
    </source>
</evidence>
<feature type="chain" id="PRO_5003867915" description="Copper transport protein" evidence="6">
    <location>
        <begin position="25"/>
        <end position="334"/>
    </location>
</feature>
<dbReference type="PROSITE" id="PS51257">
    <property type="entry name" value="PROKAR_LIPOPROTEIN"/>
    <property type="match status" value="1"/>
</dbReference>
<dbReference type="Pfam" id="PF04145">
    <property type="entry name" value="Ctr"/>
    <property type="match status" value="1"/>
</dbReference>
<dbReference type="PANTHER" id="PTHR12483:SF27">
    <property type="entry name" value="COPPER TRANSPORT PROTEIN CTR1"/>
    <property type="match status" value="1"/>
</dbReference>
<dbReference type="EnsemblProtists" id="PYU1_T006019">
    <property type="protein sequence ID" value="PYU1_T006019"/>
    <property type="gene ID" value="PYU1_G006007"/>
</dbReference>
<dbReference type="eggNOG" id="ENOG502R805">
    <property type="taxonomic scope" value="Eukaryota"/>
</dbReference>
<keyword evidence="5" id="KW-0187">Copper transport</keyword>
<comment type="subcellular location">
    <subcellularLocation>
        <location evidence="1 5">Membrane</location>
        <topology evidence="1 5">Multi-pass membrane protein</topology>
    </subcellularLocation>
</comment>
<name>K3WM27_GLOUD</name>
<dbReference type="EMBL" id="GL376625">
    <property type="status" value="NOT_ANNOTATED_CDS"/>
    <property type="molecule type" value="Genomic_DNA"/>
</dbReference>
<keyword evidence="5" id="KW-0186">Copper</keyword>
<dbReference type="InterPro" id="IPR007274">
    <property type="entry name" value="Cop_transporter"/>
</dbReference>
<accession>K3WM27</accession>
<dbReference type="PANTHER" id="PTHR12483">
    <property type="entry name" value="SOLUTE CARRIER FAMILY 31 COPPER TRANSPORTERS"/>
    <property type="match status" value="1"/>
</dbReference>
<feature type="transmembrane region" description="Helical" evidence="5">
    <location>
        <begin position="300"/>
        <end position="316"/>
    </location>
</feature>
<dbReference type="HOGENOM" id="CLU_069275_0_0_1"/>
<evidence type="ECO:0000313" key="7">
    <source>
        <dbReference type="EnsemblProtists" id="PYU1_T006019"/>
    </source>
</evidence>
<evidence type="ECO:0000256" key="3">
    <source>
        <dbReference type="ARBA" id="ARBA00022989"/>
    </source>
</evidence>
<evidence type="ECO:0000256" key="1">
    <source>
        <dbReference type="ARBA" id="ARBA00004141"/>
    </source>
</evidence>
<keyword evidence="5" id="KW-0813">Transport</keyword>
<keyword evidence="2 5" id="KW-0812">Transmembrane</keyword>
<organism evidence="7 8">
    <name type="scientific">Globisporangium ultimum (strain ATCC 200006 / CBS 805.95 / DAOM BR144)</name>
    <name type="common">Pythium ultimum</name>
    <dbReference type="NCBI Taxonomy" id="431595"/>
    <lineage>
        <taxon>Eukaryota</taxon>
        <taxon>Sar</taxon>
        <taxon>Stramenopiles</taxon>
        <taxon>Oomycota</taxon>
        <taxon>Peronosporomycetes</taxon>
        <taxon>Pythiales</taxon>
        <taxon>Pythiaceae</taxon>
        <taxon>Globisporangium</taxon>
    </lineage>
</organism>
<dbReference type="OMA" id="VSSQADY"/>
<reference evidence="8" key="2">
    <citation type="submission" date="2010-04" db="EMBL/GenBank/DDBJ databases">
        <authorList>
            <person name="Buell R."/>
            <person name="Hamilton J."/>
            <person name="Hostetler J."/>
        </authorList>
    </citation>
    <scope>NUCLEOTIDE SEQUENCE [LARGE SCALE GENOMIC DNA]</scope>
    <source>
        <strain evidence="8">DAOM:BR144</strain>
    </source>
</reference>
<keyword evidence="8" id="KW-1185">Reference proteome</keyword>
<proteinExistence type="inferred from homology"/>